<dbReference type="GO" id="GO:0005829">
    <property type="term" value="C:cytosol"/>
    <property type="evidence" value="ECO:0007669"/>
    <property type="project" value="TreeGrafter"/>
</dbReference>
<dbReference type="InterPro" id="IPR022893">
    <property type="entry name" value="Shikimate_DH_fam"/>
</dbReference>
<dbReference type="InterPro" id="IPR046346">
    <property type="entry name" value="Aminoacid_DH-like_N_sf"/>
</dbReference>
<dbReference type="CDD" id="cd01065">
    <property type="entry name" value="NAD_bind_Shikimate_DH"/>
    <property type="match status" value="1"/>
</dbReference>
<dbReference type="GO" id="GO:0009423">
    <property type="term" value="P:chorismate biosynthetic process"/>
    <property type="evidence" value="ECO:0007669"/>
    <property type="project" value="TreeGrafter"/>
</dbReference>
<dbReference type="SUPFAM" id="SSF53223">
    <property type="entry name" value="Aminoacid dehydrogenase-like, N-terminal domain"/>
    <property type="match status" value="1"/>
</dbReference>
<comment type="pathway">
    <text evidence="1">Metabolic intermediate biosynthesis; chorismate biosynthesis; chorismate from D-erythrose 4-phosphate and phosphoenolpyruvate: step 4/7.</text>
</comment>
<keyword evidence="2" id="KW-0057">Aromatic amino acid biosynthesis</keyword>
<keyword evidence="2" id="KW-0028">Amino-acid biosynthesis</keyword>
<dbReference type="STRING" id="1685.RY69_964"/>
<dbReference type="Gene3D" id="3.40.50.10860">
    <property type="entry name" value="Leucine Dehydrogenase, chain A, domain 1"/>
    <property type="match status" value="1"/>
</dbReference>
<dbReference type="GO" id="GO:0004764">
    <property type="term" value="F:shikimate 3-dehydrogenase (NADP+) activity"/>
    <property type="evidence" value="ECO:0007669"/>
    <property type="project" value="InterPro"/>
</dbReference>
<evidence type="ECO:0000259" key="3">
    <source>
        <dbReference type="Pfam" id="PF08501"/>
    </source>
</evidence>
<dbReference type="GO" id="GO:0019632">
    <property type="term" value="P:shikimate metabolic process"/>
    <property type="evidence" value="ECO:0007669"/>
    <property type="project" value="TreeGrafter"/>
</dbReference>
<protein>
    <submittedName>
        <fullName evidence="4">Shikimate dehydrogenase substrate binding domain protein</fullName>
    </submittedName>
</protein>
<sequence>MSASIGEDIQGGDMANHRCAVLGKPIAHSLSPVLHNAAYRSLNLNDWLYDKHEVGEDGLDAFLKGLDSTWAGLSLTMPLKRTIQPYGTPENLWAKELRVANTAVFDWNDITDDPAWPHGKPAIKLYNTDVIGIQLAFDHINRELGNHHAGDRAGTALIIGNGNTATSALAACCMMPEIGHITVAARHPGRNAGLKPVAEKFINTHNPYDEIELSDTSALLNAARTATYVINTIPGLAANGIANVINTDSESHAEPYSGLLLDVVYNPRPTKLMQAWRAHGGRAIGGEEMLLYQALIQVLLMTGIWDDDPPSDADKRLQGTTTEDDHLEIAMRNALEEAL</sequence>
<evidence type="ECO:0000256" key="1">
    <source>
        <dbReference type="ARBA" id="ARBA00004871"/>
    </source>
</evidence>
<dbReference type="InterPro" id="IPR013708">
    <property type="entry name" value="Shikimate_DH-bd_N"/>
</dbReference>
<name>D4BPH4_BIFBR</name>
<dbReference type="PANTHER" id="PTHR21089:SF1">
    <property type="entry name" value="BIFUNCTIONAL 3-DEHYDROQUINATE DEHYDRATASE_SHIKIMATE DEHYDROGENASE, CHLOROPLASTIC"/>
    <property type="match status" value="1"/>
</dbReference>
<evidence type="ECO:0000256" key="2">
    <source>
        <dbReference type="ARBA" id="ARBA00023141"/>
    </source>
</evidence>
<dbReference type="Gene3D" id="3.40.50.720">
    <property type="entry name" value="NAD(P)-binding Rossmann-like Domain"/>
    <property type="match status" value="1"/>
</dbReference>
<dbReference type="Proteomes" id="UP000003191">
    <property type="component" value="Unassembled WGS sequence"/>
</dbReference>
<accession>D4BPH4</accession>
<proteinExistence type="predicted"/>
<dbReference type="EMBL" id="ACCG02000009">
    <property type="protein sequence ID" value="EFE89560.1"/>
    <property type="molecule type" value="Genomic_DNA"/>
</dbReference>
<dbReference type="AlphaFoldDB" id="D4BPH4"/>
<evidence type="ECO:0000313" key="5">
    <source>
        <dbReference type="Proteomes" id="UP000003191"/>
    </source>
</evidence>
<dbReference type="GO" id="GO:0050661">
    <property type="term" value="F:NADP binding"/>
    <property type="evidence" value="ECO:0007669"/>
    <property type="project" value="TreeGrafter"/>
</dbReference>
<organism evidence="4 5">
    <name type="scientific">Bifidobacterium breve DSM 20213 = JCM 1192</name>
    <dbReference type="NCBI Taxonomy" id="518634"/>
    <lineage>
        <taxon>Bacteria</taxon>
        <taxon>Bacillati</taxon>
        <taxon>Actinomycetota</taxon>
        <taxon>Actinomycetes</taxon>
        <taxon>Bifidobacteriales</taxon>
        <taxon>Bifidobacteriaceae</taxon>
        <taxon>Bifidobacterium</taxon>
    </lineage>
</organism>
<keyword evidence="5" id="KW-1185">Reference proteome</keyword>
<feature type="domain" description="Shikimate dehydrogenase substrate binding N-terminal" evidence="3">
    <location>
        <begin position="21"/>
        <end position="102"/>
    </location>
</feature>
<evidence type="ECO:0000313" key="4">
    <source>
        <dbReference type="EMBL" id="EFE89560.1"/>
    </source>
</evidence>
<comment type="caution">
    <text evidence="4">The sequence shown here is derived from an EMBL/GenBank/DDBJ whole genome shotgun (WGS) entry which is preliminary data.</text>
</comment>
<reference evidence="4 5" key="1">
    <citation type="submission" date="2010-02" db="EMBL/GenBank/DDBJ databases">
        <authorList>
            <person name="Weinstock G."/>
            <person name="Sodergren E."/>
            <person name="Clifton S."/>
            <person name="Fulton L."/>
            <person name="Fulton B."/>
            <person name="Courtney L."/>
            <person name="Fronick C."/>
            <person name="Harrison M."/>
            <person name="Strong C."/>
            <person name="Farmer C."/>
            <person name="Delahaunty K."/>
            <person name="Markovic C."/>
            <person name="Hall O."/>
            <person name="Minx P."/>
            <person name="Tomlinson C."/>
            <person name="Mitreva M."/>
            <person name="Nelson J."/>
            <person name="Hou S."/>
            <person name="Wollam A."/>
            <person name="Pepin K.H."/>
            <person name="Johnson M."/>
            <person name="Bhonagiri V."/>
            <person name="Zhang X."/>
            <person name="Suruliraj S."/>
            <person name="Warren W."/>
            <person name="Chinwalla A."/>
            <person name="Mardis E.R."/>
            <person name="Wilson R.K."/>
        </authorList>
    </citation>
    <scope>NUCLEOTIDE SEQUENCE [LARGE SCALE GENOMIC DNA]</scope>
    <source>
        <strain evidence="4 5">DSM 20213</strain>
    </source>
</reference>
<gene>
    <name evidence="4" type="ORF">BIFBRE_03982</name>
</gene>
<dbReference type="PANTHER" id="PTHR21089">
    <property type="entry name" value="SHIKIMATE DEHYDROGENASE"/>
    <property type="match status" value="1"/>
</dbReference>
<dbReference type="GO" id="GO:0009073">
    <property type="term" value="P:aromatic amino acid family biosynthetic process"/>
    <property type="evidence" value="ECO:0007669"/>
    <property type="project" value="UniProtKB-KW"/>
</dbReference>
<dbReference type="Pfam" id="PF08501">
    <property type="entry name" value="Shikimate_dh_N"/>
    <property type="match status" value="1"/>
</dbReference>
<dbReference type="HOGENOM" id="CLU_044063_0_0_11"/>
<dbReference type="PATRIC" id="fig|518634.7.peg.1020"/>
<dbReference type="SUPFAM" id="SSF51735">
    <property type="entry name" value="NAD(P)-binding Rossmann-fold domains"/>
    <property type="match status" value="1"/>
</dbReference>
<dbReference type="InterPro" id="IPR036291">
    <property type="entry name" value="NAD(P)-bd_dom_sf"/>
</dbReference>